<keyword evidence="3" id="KW-1185">Reference proteome</keyword>
<sequence length="511" mass="55433">MKVKHRKSAGAALPRATLAAVAASLSLLGVAQALAGDWQTTSSVAVGVIVSDNLCLSPSDPVSDVIGTATPTVNVRGEGGRLRMGLNASAEFNTLELNEIDCSGNAGGGQFANRQSFIPRGAFNLEFDAVDSWLVLRSSASASQNAINPLAPGGEDNINGLNNTNTTYRYGVGATAERPLPRDLYISATVDYDEQVNRVGLIGDTTQETASFRFGQQPAASRLSIGVGANYTLISFEDRIFNGPQPEGLTENELLTMEMFGAFQVTRSLALNAKAGEEDNTFLSQSGDIDGSFWDLGFSWNPNSRLTIDVGYGERFYGENPRASVLWRHKRSNFRAEWQQNVNFPRNIRGLPISQQQELDVPLPGDPLGSDGIPTFVTQGAVQVESVTLRYSFDARRTNFDMFATSSDQQRFVDGSTLKTLTVGVSARRRLGKSLSLNGNVTWLDNEGDGGAFSGGRRGGLRGWQAGLGLEKTLGIRTSLSVRYSYRDQESVNFGEFTENRVQLSLRYRFL</sequence>
<dbReference type="SUPFAM" id="SSF56935">
    <property type="entry name" value="Porins"/>
    <property type="match status" value="1"/>
</dbReference>
<protein>
    <submittedName>
        <fullName evidence="2">TIGR03016 family PEP-CTERM system-associated outer membrane protein</fullName>
    </submittedName>
</protein>
<feature type="chain" id="PRO_5046448836" evidence="1">
    <location>
        <begin position="36"/>
        <end position="511"/>
    </location>
</feature>
<accession>A0ABZ0I7N4</accession>
<evidence type="ECO:0000313" key="2">
    <source>
        <dbReference type="EMBL" id="WOJ95061.1"/>
    </source>
</evidence>
<evidence type="ECO:0000256" key="1">
    <source>
        <dbReference type="SAM" id="SignalP"/>
    </source>
</evidence>
<gene>
    <name evidence="2" type="ORF">R0135_07785</name>
</gene>
<proteinExistence type="predicted"/>
<dbReference type="EMBL" id="CP136864">
    <property type="protein sequence ID" value="WOJ95061.1"/>
    <property type="molecule type" value="Genomic_DNA"/>
</dbReference>
<reference evidence="2 3" key="1">
    <citation type="submission" date="2023-10" db="EMBL/GenBank/DDBJ databases">
        <title>Two novel species belonging to the OM43/NOR5 clade.</title>
        <authorList>
            <person name="Park M."/>
        </authorList>
    </citation>
    <scope>NUCLEOTIDE SEQUENCE [LARGE SCALE GENOMIC DNA]</scope>
    <source>
        <strain evidence="2 3">IMCC43200</strain>
    </source>
</reference>
<dbReference type="RefSeq" id="WP_407349694.1">
    <property type="nucleotide sequence ID" value="NZ_CP136864.1"/>
</dbReference>
<name>A0ABZ0I7N4_9GAMM</name>
<dbReference type="Proteomes" id="UP001626537">
    <property type="component" value="Chromosome"/>
</dbReference>
<organism evidence="2 3">
    <name type="scientific">Congregibacter variabilis</name>
    <dbReference type="NCBI Taxonomy" id="3081200"/>
    <lineage>
        <taxon>Bacteria</taxon>
        <taxon>Pseudomonadati</taxon>
        <taxon>Pseudomonadota</taxon>
        <taxon>Gammaproteobacteria</taxon>
        <taxon>Cellvibrionales</taxon>
        <taxon>Halieaceae</taxon>
        <taxon>Congregibacter</taxon>
    </lineage>
</organism>
<feature type="signal peptide" evidence="1">
    <location>
        <begin position="1"/>
        <end position="35"/>
    </location>
</feature>
<dbReference type="InterPro" id="IPR017467">
    <property type="entry name" value="CHP03016_PEP-CTERM"/>
</dbReference>
<evidence type="ECO:0000313" key="3">
    <source>
        <dbReference type="Proteomes" id="UP001626537"/>
    </source>
</evidence>
<dbReference type="NCBIfam" id="TIGR03016">
    <property type="entry name" value="pepcterm_hypo_1"/>
    <property type="match status" value="1"/>
</dbReference>
<keyword evidence="1" id="KW-0732">Signal</keyword>